<organism evidence="2">
    <name type="scientific">Sesamum radiatum</name>
    <name type="common">Black benniseed</name>
    <dbReference type="NCBI Taxonomy" id="300843"/>
    <lineage>
        <taxon>Eukaryota</taxon>
        <taxon>Viridiplantae</taxon>
        <taxon>Streptophyta</taxon>
        <taxon>Embryophyta</taxon>
        <taxon>Tracheophyta</taxon>
        <taxon>Spermatophyta</taxon>
        <taxon>Magnoliopsida</taxon>
        <taxon>eudicotyledons</taxon>
        <taxon>Gunneridae</taxon>
        <taxon>Pentapetalae</taxon>
        <taxon>asterids</taxon>
        <taxon>lamiids</taxon>
        <taxon>Lamiales</taxon>
        <taxon>Pedaliaceae</taxon>
        <taxon>Sesamum</taxon>
    </lineage>
</organism>
<evidence type="ECO:0000313" key="2">
    <source>
        <dbReference type="EMBL" id="KAL0294094.1"/>
    </source>
</evidence>
<dbReference type="EMBL" id="JACGWJ010000103">
    <property type="protein sequence ID" value="KAL0294979.1"/>
    <property type="molecule type" value="Genomic_DNA"/>
</dbReference>
<dbReference type="EMBL" id="JACGWJ010000225">
    <property type="protein sequence ID" value="KAL0294094.1"/>
    <property type="molecule type" value="Genomic_DNA"/>
</dbReference>
<proteinExistence type="predicted"/>
<comment type="caution">
    <text evidence="2">The sequence shown here is derived from an EMBL/GenBank/DDBJ whole genome shotgun (WGS) entry which is preliminary data.</text>
</comment>
<evidence type="ECO:0000313" key="1">
    <source>
        <dbReference type="EMBL" id="KAL0292446.1"/>
    </source>
</evidence>
<dbReference type="AlphaFoldDB" id="A0AAW2JI42"/>
<name>A0AAW2JI42_SESRA</name>
<reference evidence="2" key="1">
    <citation type="submission" date="2020-06" db="EMBL/GenBank/DDBJ databases">
        <authorList>
            <person name="Li T."/>
            <person name="Hu X."/>
            <person name="Zhang T."/>
            <person name="Song X."/>
            <person name="Zhang H."/>
            <person name="Dai N."/>
            <person name="Sheng W."/>
            <person name="Hou X."/>
            <person name="Wei L."/>
        </authorList>
    </citation>
    <scope>NUCLEOTIDE SEQUENCE</scope>
    <source>
        <strain evidence="2">G02</strain>
        <tissue evidence="2">Leaf</tissue>
    </source>
</reference>
<sequence>MSSKLNTIFTLSGSVLNSNSFWSKIFSGWLYLKNSHQHPSEPFLRCLSHSLPSLLLSLSHALVAS</sequence>
<evidence type="ECO:0000313" key="3">
    <source>
        <dbReference type="EMBL" id="KAL0294979.1"/>
    </source>
</evidence>
<reference evidence="2" key="2">
    <citation type="journal article" date="2024" name="Plant">
        <title>Genomic evolution and insights into agronomic trait innovations of Sesamum species.</title>
        <authorList>
            <person name="Miao H."/>
            <person name="Wang L."/>
            <person name="Qu L."/>
            <person name="Liu H."/>
            <person name="Sun Y."/>
            <person name="Le M."/>
            <person name="Wang Q."/>
            <person name="Wei S."/>
            <person name="Zheng Y."/>
            <person name="Lin W."/>
            <person name="Duan Y."/>
            <person name="Cao H."/>
            <person name="Xiong S."/>
            <person name="Wang X."/>
            <person name="Wei L."/>
            <person name="Li C."/>
            <person name="Ma Q."/>
            <person name="Ju M."/>
            <person name="Zhao R."/>
            <person name="Li G."/>
            <person name="Mu C."/>
            <person name="Tian Q."/>
            <person name="Mei H."/>
            <person name="Zhang T."/>
            <person name="Gao T."/>
            <person name="Zhang H."/>
        </authorList>
    </citation>
    <scope>NUCLEOTIDE SEQUENCE</scope>
    <source>
        <strain evidence="2">G02</strain>
    </source>
</reference>
<dbReference type="EMBL" id="JACGWJ010000432">
    <property type="protein sequence ID" value="KAL0292446.1"/>
    <property type="molecule type" value="Genomic_DNA"/>
</dbReference>
<accession>A0AAW2JI42</accession>
<protein>
    <submittedName>
        <fullName evidence="2">Uncharacterized protein</fullName>
    </submittedName>
</protein>
<gene>
    <name evidence="3" type="ORF">Sradi_6857300</name>
    <name evidence="2" type="ORF">Sradi_6902900</name>
    <name evidence="1" type="ORF">Sradi_6988400</name>
</gene>